<dbReference type="EMBL" id="BMGD01000007">
    <property type="protein sequence ID" value="GGB75336.1"/>
    <property type="molecule type" value="Genomic_DNA"/>
</dbReference>
<evidence type="ECO:0000256" key="3">
    <source>
        <dbReference type="ARBA" id="ARBA00022490"/>
    </source>
</evidence>
<dbReference type="Pfam" id="PF17757">
    <property type="entry name" value="UvrB_inter"/>
    <property type="match status" value="1"/>
</dbReference>
<dbReference type="Proteomes" id="UP000614261">
    <property type="component" value="Unassembled WGS sequence"/>
</dbReference>
<keyword evidence="4 13" id="KW-0547">Nucleotide-binding</keyword>
<evidence type="ECO:0000256" key="6">
    <source>
        <dbReference type="ARBA" id="ARBA00022769"/>
    </source>
</evidence>
<dbReference type="Pfam" id="PF02151">
    <property type="entry name" value="UVR"/>
    <property type="match status" value="1"/>
</dbReference>
<reference evidence="21" key="1">
    <citation type="journal article" date="2019" name="Int. J. Syst. Evol. Microbiol.">
        <title>The Global Catalogue of Microorganisms (GCM) 10K type strain sequencing project: providing services to taxonomists for standard genome sequencing and annotation.</title>
        <authorList>
            <consortium name="The Broad Institute Genomics Platform"/>
            <consortium name="The Broad Institute Genome Sequencing Center for Infectious Disease"/>
            <person name="Wu L."/>
            <person name="Ma J."/>
        </authorList>
    </citation>
    <scope>NUCLEOTIDE SEQUENCE [LARGE SCALE GENOMIC DNA]</scope>
    <source>
        <strain evidence="21">CGMCC 1.12851</strain>
    </source>
</reference>
<dbReference type="PROSITE" id="PS51192">
    <property type="entry name" value="HELICASE_ATP_BIND_1"/>
    <property type="match status" value="1"/>
</dbReference>
<keyword evidence="15" id="KW-0175">Coiled coil</keyword>
<dbReference type="InterPro" id="IPR014001">
    <property type="entry name" value="Helicase_ATP-bd"/>
</dbReference>
<keyword evidence="5 13" id="KW-0227">DNA damage</keyword>
<evidence type="ECO:0000256" key="13">
    <source>
        <dbReference type="HAMAP-Rule" id="MF_00204"/>
    </source>
</evidence>
<evidence type="ECO:0000256" key="15">
    <source>
        <dbReference type="SAM" id="Coils"/>
    </source>
</evidence>
<dbReference type="InterPro" id="IPR004807">
    <property type="entry name" value="UvrB"/>
</dbReference>
<keyword evidence="10 13" id="KW-0742">SOS response</keyword>
<dbReference type="PANTHER" id="PTHR24029:SF0">
    <property type="entry name" value="UVRABC SYSTEM PROTEIN B"/>
    <property type="match status" value="1"/>
</dbReference>
<dbReference type="Pfam" id="PF00271">
    <property type="entry name" value="Helicase_C"/>
    <property type="match status" value="1"/>
</dbReference>
<dbReference type="InterPro" id="IPR024759">
    <property type="entry name" value="UvrB_YAD/RRR_dom"/>
</dbReference>
<evidence type="ECO:0000313" key="20">
    <source>
        <dbReference type="EMBL" id="GGB75336.1"/>
    </source>
</evidence>
<proteinExistence type="inferred from homology"/>
<feature type="domain" description="Helicase ATP-binding" evidence="18">
    <location>
        <begin position="69"/>
        <end position="219"/>
    </location>
</feature>
<feature type="coiled-coil region" evidence="15">
    <location>
        <begin position="670"/>
        <end position="702"/>
    </location>
</feature>
<feature type="binding site" evidence="13">
    <location>
        <begin position="82"/>
        <end position="89"/>
    </location>
    <ligand>
        <name>ATP</name>
        <dbReference type="ChEBI" id="CHEBI:30616"/>
    </ligand>
</feature>
<dbReference type="SUPFAM" id="SSF46600">
    <property type="entry name" value="C-terminal UvrC-binding domain of UvrB"/>
    <property type="match status" value="1"/>
</dbReference>
<dbReference type="NCBIfam" id="NF003673">
    <property type="entry name" value="PRK05298.1"/>
    <property type="match status" value="1"/>
</dbReference>
<keyword evidence="9 13" id="KW-0234">DNA repair</keyword>
<evidence type="ECO:0000256" key="16">
    <source>
        <dbReference type="SAM" id="MobiDB-lite"/>
    </source>
</evidence>
<keyword evidence="21" id="KW-1185">Reference proteome</keyword>
<dbReference type="CDD" id="cd18790">
    <property type="entry name" value="SF2_C_UvrB"/>
    <property type="match status" value="1"/>
</dbReference>
<evidence type="ECO:0000259" key="19">
    <source>
        <dbReference type="PROSITE" id="PS51194"/>
    </source>
</evidence>
<comment type="subunit">
    <text evidence="11 13 14">Forms a heterotetramer with UvrA during the search for lesions. Interacts with UvrC in an incision complex.</text>
</comment>
<dbReference type="Gene3D" id="4.10.860.10">
    <property type="entry name" value="UVR domain"/>
    <property type="match status" value="1"/>
</dbReference>
<keyword evidence="7 13" id="KW-0067">ATP-binding</keyword>
<dbReference type="Pfam" id="PF12344">
    <property type="entry name" value="UvrB"/>
    <property type="match status" value="1"/>
</dbReference>
<dbReference type="HAMAP" id="MF_00204">
    <property type="entry name" value="UvrB"/>
    <property type="match status" value="1"/>
</dbReference>
<dbReference type="CDD" id="cd17916">
    <property type="entry name" value="DEXHc_UvrB"/>
    <property type="match status" value="1"/>
</dbReference>
<feature type="compositionally biased region" description="Basic residues" evidence="16">
    <location>
        <begin position="725"/>
        <end position="738"/>
    </location>
</feature>
<dbReference type="InterPro" id="IPR036876">
    <property type="entry name" value="UVR_dom_sf"/>
</dbReference>
<dbReference type="InterPro" id="IPR027417">
    <property type="entry name" value="P-loop_NTPase"/>
</dbReference>
<dbReference type="InterPro" id="IPR041471">
    <property type="entry name" value="UvrB_inter"/>
</dbReference>
<dbReference type="NCBIfam" id="TIGR00631">
    <property type="entry name" value="uvrb"/>
    <property type="match status" value="1"/>
</dbReference>
<comment type="caution">
    <text evidence="20">The sequence shown here is derived from an EMBL/GenBank/DDBJ whole genome shotgun (WGS) entry which is preliminary data.</text>
</comment>
<dbReference type="SUPFAM" id="SSF52540">
    <property type="entry name" value="P-loop containing nucleoside triphosphate hydrolases"/>
    <property type="match status" value="2"/>
</dbReference>
<comment type="domain">
    <text evidence="13">The beta-hairpin motif is involved in DNA binding.</text>
</comment>
<organism evidence="20 21">
    <name type="scientific">Blastomonas aquatica</name>
    <dbReference type="NCBI Taxonomy" id="1510276"/>
    <lineage>
        <taxon>Bacteria</taxon>
        <taxon>Pseudomonadati</taxon>
        <taxon>Pseudomonadota</taxon>
        <taxon>Alphaproteobacteria</taxon>
        <taxon>Sphingomonadales</taxon>
        <taxon>Sphingomonadaceae</taxon>
        <taxon>Blastomonas</taxon>
    </lineage>
</organism>
<comment type="similarity">
    <text evidence="2 13 14">Belongs to the UvrB family.</text>
</comment>
<keyword evidence="8 13" id="KW-0267">Excision nuclease</keyword>
<dbReference type="SMART" id="SM00490">
    <property type="entry name" value="HELICc"/>
    <property type="match status" value="1"/>
</dbReference>
<feature type="domain" description="Helicase C-terminal" evidence="19">
    <location>
        <begin position="474"/>
        <end position="636"/>
    </location>
</feature>
<evidence type="ECO:0000259" key="18">
    <source>
        <dbReference type="PROSITE" id="PS51192"/>
    </source>
</evidence>
<evidence type="ECO:0000313" key="21">
    <source>
        <dbReference type="Proteomes" id="UP000614261"/>
    </source>
</evidence>
<evidence type="ECO:0000256" key="5">
    <source>
        <dbReference type="ARBA" id="ARBA00022763"/>
    </source>
</evidence>
<gene>
    <name evidence="13" type="primary">uvrB</name>
    <name evidence="20" type="ORF">GCM10010833_33200</name>
</gene>
<evidence type="ECO:0000256" key="1">
    <source>
        <dbReference type="ARBA" id="ARBA00004496"/>
    </source>
</evidence>
<comment type="function">
    <text evidence="13">The UvrABC repair system catalyzes the recognition and processing of DNA lesions. A damage recognition complex composed of 2 UvrA and 2 UvrB subunits scans DNA for abnormalities. Upon binding of the UvrA(2)B(2) complex to a putative damaged site, the DNA wraps around one UvrB monomer. DNA wrap is dependent on ATP binding by UvrB and probably causes local melting of the DNA helix, facilitating insertion of UvrB beta-hairpin between the DNA strands. Then UvrB probes one DNA strand for the presence of a lesion. If a lesion is found the UvrA subunits dissociate and the UvrB-DNA preincision complex is formed. This complex is subsequently bound by UvrC and the second UvrB is released. If no lesion is found, the DNA wraps around the other UvrB subunit that will check the other stand for damage.</text>
</comment>
<evidence type="ECO:0000256" key="7">
    <source>
        <dbReference type="ARBA" id="ARBA00022840"/>
    </source>
</evidence>
<evidence type="ECO:0000256" key="14">
    <source>
        <dbReference type="RuleBase" id="RU003587"/>
    </source>
</evidence>
<dbReference type="InterPro" id="IPR006935">
    <property type="entry name" value="Helicase/UvrB_N"/>
</dbReference>
<feature type="short sequence motif" description="Beta-hairpin" evidence="13">
    <location>
        <begin position="135"/>
        <end position="158"/>
    </location>
</feature>
<dbReference type="PROSITE" id="PS50151">
    <property type="entry name" value="UVR"/>
    <property type="match status" value="1"/>
</dbReference>
<evidence type="ECO:0000256" key="9">
    <source>
        <dbReference type="ARBA" id="ARBA00023204"/>
    </source>
</evidence>
<dbReference type="SMART" id="SM00487">
    <property type="entry name" value="DEXDc"/>
    <property type="match status" value="1"/>
</dbReference>
<dbReference type="PANTHER" id="PTHR24029">
    <property type="entry name" value="UVRABC SYSTEM PROTEIN B"/>
    <property type="match status" value="1"/>
</dbReference>
<accession>A0ABQ1JU38</accession>
<feature type="domain" description="UVR" evidence="17">
    <location>
        <begin position="667"/>
        <end position="702"/>
    </location>
</feature>
<dbReference type="InterPro" id="IPR001650">
    <property type="entry name" value="Helicase_C-like"/>
</dbReference>
<evidence type="ECO:0000256" key="12">
    <source>
        <dbReference type="ARBA" id="ARBA00029504"/>
    </source>
</evidence>
<dbReference type="Gene3D" id="3.40.50.300">
    <property type="entry name" value="P-loop containing nucleotide triphosphate hydrolases"/>
    <property type="match status" value="3"/>
</dbReference>
<keyword evidence="6 13" id="KW-0228">DNA excision</keyword>
<evidence type="ECO:0000256" key="2">
    <source>
        <dbReference type="ARBA" id="ARBA00008533"/>
    </source>
</evidence>
<comment type="subcellular location">
    <subcellularLocation>
        <location evidence="1 13 14">Cytoplasm</location>
    </subcellularLocation>
</comment>
<evidence type="ECO:0000256" key="11">
    <source>
        <dbReference type="ARBA" id="ARBA00026033"/>
    </source>
</evidence>
<evidence type="ECO:0000259" key="17">
    <source>
        <dbReference type="PROSITE" id="PS50151"/>
    </source>
</evidence>
<dbReference type="InterPro" id="IPR001943">
    <property type="entry name" value="UVR_dom"/>
</dbReference>
<feature type="region of interest" description="Disordered" evidence="16">
    <location>
        <begin position="703"/>
        <end position="738"/>
    </location>
</feature>
<evidence type="ECO:0000256" key="8">
    <source>
        <dbReference type="ARBA" id="ARBA00022881"/>
    </source>
</evidence>
<name>A0ABQ1JU38_9SPHN</name>
<keyword evidence="3 13" id="KW-0963">Cytoplasm</keyword>
<dbReference type="Pfam" id="PF04851">
    <property type="entry name" value="ResIII"/>
    <property type="match status" value="1"/>
</dbReference>
<evidence type="ECO:0000256" key="10">
    <source>
        <dbReference type="ARBA" id="ARBA00023236"/>
    </source>
</evidence>
<protein>
    <recommendedName>
        <fullName evidence="12 13">UvrABC system protein B</fullName>
        <shortName evidence="13">Protein UvrB</shortName>
    </recommendedName>
    <alternativeName>
        <fullName evidence="13">Excinuclease ABC subunit B</fullName>
    </alternativeName>
</protein>
<sequence>MQLLPTLRISCGMAELVIRRGLEEPQTDGTFVPHKPQRPEKAEGGRAFKLVSEYTPSGDQPTAIKELVEGIRAHDQDQVLLGVTGSGKTFTMAKIIEATQRPALVLAPNKILAAQLYGEFKSFFPENAVEYFVSYYDYYQPEAYVPRSDTYIEKESSVNEAIDRMRHSATRSLLERDDVIIVASVSCIYGIGSVETYSAMIFDIKQGESVDQRELIRKLVALQYKRNDASFTRGNFRVRGDTLELFPSHYEDVAWRISFFGDEVESVVEFDPLTGRPGDKLERVRVYANSHYVTPGPTMQQAAAAIRFELTERLKELEIEGRLLEAQRLEQRTNFDLEMIAATGSCAGIENYSRFLTGRLPGEPPPTLFEYLPENSLLFLDESHQTVPQIGAMARGDHRRKLTLAEYGFRLPSCIDNRPLRFNEWDAMRPQTVSVSATPGNWEMEQTGGVFTEQVIRPTGLIDPPVEIKPVEEQVDDLINECKKVAAQGYRTLVTTLTKRMAEDLTEYMHEAGIRVRYMHSDVETLERIELIRDLRLGVYDVLIGINLLREGLDIPECGLVAILDADKEGFLRSETSLIQTIGRAARNVEGRVILYADRITGSMERALNETDRRREKQVAYNTEHGITPTTIKRNIGDIIAHVASKDSVLVDTGYAERPHMVGHNLRGYIEDLEKKMRAAAADLEFEEAGRLRDEIRKLEAEELGLPHEQRVASPKGRATEGKPGTRKMRYGKTQRKF</sequence>
<dbReference type="PROSITE" id="PS51194">
    <property type="entry name" value="HELICASE_CTER"/>
    <property type="match status" value="1"/>
</dbReference>
<evidence type="ECO:0000256" key="4">
    <source>
        <dbReference type="ARBA" id="ARBA00022741"/>
    </source>
</evidence>